<dbReference type="AlphaFoldDB" id="A0A077AVL6"/>
<protein>
    <submittedName>
        <fullName evidence="1">Uncharacterized protein</fullName>
    </submittedName>
</protein>
<dbReference type="eggNOG" id="ENOG50336AP">
    <property type="taxonomic scope" value="Bacteria"/>
</dbReference>
<proteinExistence type="predicted"/>
<dbReference type="EMBL" id="CP008941">
    <property type="protein sequence ID" value="AIK97197.1"/>
    <property type="molecule type" value="Genomic_DNA"/>
</dbReference>
<dbReference type="HOGENOM" id="CLU_145277_0_0_5"/>
<keyword evidence="2" id="KW-1185">Reference proteome</keyword>
<evidence type="ECO:0000313" key="2">
    <source>
        <dbReference type="Proteomes" id="UP000028926"/>
    </source>
</evidence>
<dbReference type="OrthoDB" id="8052205at2"/>
<accession>A0A077AVL6</accession>
<gene>
    <name evidence="1" type="ORF">ID47_11345</name>
</gene>
<dbReference type="Proteomes" id="UP000028926">
    <property type="component" value="Chromosome"/>
</dbReference>
<reference evidence="1 2" key="1">
    <citation type="submission" date="2014-07" db="EMBL/GenBank/DDBJ databases">
        <title>Comparative genomic insights into amoeba endosymbionts belonging to the families of Holosporaceae and Candidatus Midichloriaceae within Rickettsiales.</title>
        <authorList>
            <person name="Wang Z."/>
            <person name="Wu M."/>
        </authorList>
    </citation>
    <scope>NUCLEOTIDE SEQUENCE [LARGE SCALE GENOMIC DNA]</scope>
    <source>
        <strain evidence="1">PRA3</strain>
    </source>
</reference>
<dbReference type="STRING" id="91604.ID47_11345"/>
<dbReference type="KEGG" id="paca:ID47_11345"/>
<evidence type="ECO:0000313" key="1">
    <source>
        <dbReference type="EMBL" id="AIK97197.1"/>
    </source>
</evidence>
<sequence length="100" mass="11494">MPNDNYMASRRIAKNDGIAIMVESPTPGVGGRHREIHTYIPRQDTTMQPREALAQSIQLARRIYSEDGIYTPEIRSALQDVIIRNKVHFPDLYKKDNLND</sequence>
<organism evidence="1 2">
    <name type="scientific">Candidatus Odyssella acanthamoebae</name>
    <dbReference type="NCBI Taxonomy" id="91604"/>
    <lineage>
        <taxon>Bacteria</taxon>
        <taxon>Pseudomonadati</taxon>
        <taxon>Pseudomonadota</taxon>
        <taxon>Alphaproteobacteria</taxon>
        <taxon>Holosporales</taxon>
        <taxon>Candidatus Paracaedibacteraceae</taxon>
        <taxon>Candidatus Odyssella</taxon>
    </lineage>
</organism>
<name>A0A077AVL6_9PROT</name>